<dbReference type="Gene3D" id="3.30.60.90">
    <property type="match status" value="1"/>
</dbReference>
<dbReference type="InterPro" id="IPR051210">
    <property type="entry name" value="Ub_ligase/GEF_domain"/>
</dbReference>
<feature type="domain" description="Cytochrome b5 heme-binding" evidence="20">
    <location>
        <begin position="488"/>
        <end position="564"/>
    </location>
</feature>
<feature type="region of interest" description="Disordered" evidence="16">
    <location>
        <begin position="629"/>
        <end position="663"/>
    </location>
</feature>
<accession>A0A8J6L985</accession>
<dbReference type="SMART" id="SM01117">
    <property type="entry name" value="Cyt-b5"/>
    <property type="match status" value="1"/>
</dbReference>
<dbReference type="InterPro" id="IPR015940">
    <property type="entry name" value="UBA"/>
</dbReference>
<keyword evidence="9" id="KW-0677">Repeat</keyword>
<feature type="repeat" description="RCC1" evidence="15">
    <location>
        <begin position="2316"/>
        <end position="2369"/>
    </location>
</feature>
<dbReference type="Pfam" id="PF03256">
    <property type="entry name" value="ANAPC10"/>
    <property type="match status" value="1"/>
</dbReference>
<dbReference type="Proteomes" id="UP000719412">
    <property type="component" value="Unassembled WGS sequence"/>
</dbReference>
<dbReference type="PROSITE" id="PS00626">
    <property type="entry name" value="RCC1_2"/>
    <property type="match status" value="1"/>
</dbReference>
<dbReference type="FunFam" id="2.130.10.30:FF:000004">
    <property type="entry name" value="E3 ubiquitin-protein ligase HERC2 isoform X2"/>
    <property type="match status" value="1"/>
</dbReference>
<dbReference type="Pfam" id="PF00569">
    <property type="entry name" value="ZZ"/>
    <property type="match status" value="1"/>
</dbReference>
<feature type="domain" description="ZZ-type" evidence="18">
    <location>
        <begin position="2008"/>
        <end position="2059"/>
    </location>
</feature>
<dbReference type="InterPro" id="IPR043145">
    <property type="entry name" value="Znf_ZZ_sf"/>
</dbReference>
<feature type="domain" description="DOC" evidence="21">
    <location>
        <begin position="2056"/>
        <end position="2238"/>
    </location>
</feature>
<dbReference type="InterPro" id="IPR037976">
    <property type="entry name" value="HERC2_APC10"/>
</dbReference>
<dbReference type="EMBL" id="JABDTM020027377">
    <property type="protein sequence ID" value="KAH0810623.1"/>
    <property type="molecule type" value="Genomic_DNA"/>
</dbReference>
<dbReference type="SMART" id="SM01337">
    <property type="entry name" value="APC10"/>
    <property type="match status" value="1"/>
</dbReference>
<dbReference type="SUPFAM" id="SSF63748">
    <property type="entry name" value="Tudor/PWWP/MBT"/>
    <property type="match status" value="1"/>
</dbReference>
<sequence>MIITCPLLHGIISNNLDPRSLGIGANSKLLGSIKTQVVRLASASDILPSVQTAAQNALQAGWSVLLPTANGRARILSSLLLNTDSETKMCRSGHCFMTDLLVWSLMADGGLETALNEALGLDISELTDSEENFEQSGTHITIPLLYLIRQLIRNGSTQTQFSLKELGSSGKMSLQRNSLSPSLKLLSRFQRLLIGKIYAKEAECQDAAETLLGKYLDCFASHVTATLNVAYETSLTSPKNFLCVLQILKGDVTGLRTSLIKRMIIKTIVTGNRRRSIGRRISLWGMLVKKLLNELGNCLIFSTRLKGERKATVCTKNLSTLTNGLAIFLMALISSRMRVTGSSMSVIGSITILLGIDAMNLIILKGSVMILLPMVNGRKMVRRRIHNRIGWITSCTASRMTTRRTDKAPLTWILLPELIVSLILLESEVNMFLTSVNWLNLFGETVKSLDKLCRLSPEVEAFDIDDISWRGVSQTRQTHHCHKSYDDLPLIRKADLDNHNMDGGLWVLVKNKVYDVQDFRCDNGSFVELLQKYAGKDASQLFNSSPYHLSVLQMMENYVVGTYCQPEPELPQSNFDCLHIYAALFDTERNLGYLLGLHAYNLRQSLPLQPDEISSNQWLNAKFLRAGLQVDQPPNPYGEEKGESRSTNSTTENTPTEPKVNDAQRVSKKFQLPIDRINSFINALAESRLSDTYVISFLAVVEQHSKQNNFLTRVDFSFEHPIEEIGRVLYAVLLKHLGLGYVLLPILDAYSTQPTAKVPKPIAEMIKLVHTTKWNLIKMRQELNKSYKEICIPLLEKCRFLLYDVRPSISVEMEAFKKVNILYKEPRVRTLVKKVIKDLKCGRHTSEIQKPEDIVNATIQSQSERHKSNEDVSKSTMKKTASDGKISESKSETDDVNNEIKNGTQKTPESRTESINSNSVKVEPKNAKSCVELEDKWNVEKIENDARTEQSEEDKEKKLEDDIALSGIVSKLTEKQMKKVCSENLELMSSILDFVMQDTCDVEILRKAMYFQVKRCKTRKQGLWMINRLLHENHLLNSVKYSIINGYLNLDAKSGSTQHCLDNIQLVTPFMKTEILLSQLSVSEWCIENLRNSILRDVPVKTGKSKSGSAKVTLNLGTYTLLRDIPRARMILSILGILASNRYISLELSPLVNSGVISSVLALLKQTGCDQTVVRKVSEFYVLYADIIDSNMPKSGMSGPELASMMKLGTRVVRGIDWKWGDQDGCPPGEGRVIGELGDDGWVRVEWANGTTNSYRMGIEGKYDLALAAPPSPVTTVNDNDDSNDQNCQLIKLLRWGSINFLRNISISAGLAQENLHQTTIHGLSSLYCSTLNAASTSEWCNLTLVRSVAQTPQLCRAFSTKPWINMLLGFLSALSSVGGNELNLPKQIFSVRFLHTVLQSWDMDNSEIPTLLEKLLNILGKIILTCSYDTGNKPQSATKSLVLLTQSHSSTLAQEIIYLLRSLHGLVGWNQVLNAILAQKLNLAAYFLSDTCLMSMINDGNTSDQQHYMVIACLTVIGAWDVRPRIGGVAEVDGLRGTIVRVTPKDKLCVQIHETGENRKVFLPNLKLMPQLEFNFDRMPLGESLIKTWASLLLNRQNSTLNSHERKPLHGQVNAAYLRTQQNTLSALNATRMLNLNQYKLRKVLKHAINGMDQSQEQQSIEEELNQQPVLLIQKLLAKATQPSPLKPGFGSQEMQLAALNLSQYLAAEGNFGSSGSVVTDKTTPKYCTRCNSEVQTPNSECSVKSVVSEKTNKRKEMNEDVPVHPMVAQIVEMGFTKRAVETAIKSLAIGPDNLTTPESIVCWLLEHPEVAASDTESLSSMCESDTESVSYDNGNAMQPFVQFGDELSSAQTYCRRSQFLSNDEYAMYVRDNVEVGMLVRCCKGYEEVQLGDIGKVVKVDREGLHDLNLQVNWQHRVSTYWVRFIHVELLGFPPSVPSPSTLKIGDKVRVKSIVSTPRYKWGHVTHDSVGVVAGISPNGQNVQVDFPKQQNWLGLVSEIEVVPSCHEGVACNGCCVSPISGPRFKCKVCDNFDFCENCFYTKRNHKHSFNRINEPGGNEVHAGKAGKYCRHDTFEGEGELITDWGKCVRNVTVSTKYAARFEIPGSVWQSCGSQGKHWIRLEIYPDIVVKSLKIGVDPADNSYMPSVIVVNGGTTLNSLKELNYVNVKNHDTSVLLLYNLDKVYYPIIEINIAKCRNNGIDCKIHGMTIVGVKKQSHGELKTSVSFLANDWDLNQEQVPGPGPSTANVSQESNGEPCPSAGCRVFVWGLNDKDQLGGMKGSKVKLPVQSDFLSQLWPIHIAGGSKSLFIVSHEGKLYACGEGTNGRLGLGHNNNVPYPRPIPFLSQYVVKKVAVHSGGKHAMALTLDGKVFSWGEGEDGKLGHGNRLNLDKPRMIEALRSKKIRDIACGSSHSAAITSSGELYTWGLGEYGRLGHGDNITQLKPKLASFRWKIVQVACGSRDAQTLALSDEGLVFSWGDGDFGKLGRGGSEGCNVPHNIERLNSLDVVQIECGAQFSLALTKSGEVWTWGKGDYFRLGHGCDQHVRKPTVIETLKDKKVIHVAVGALHCLAVTDTGQVYAWGDNDHGQQGNGSTIVNRKPALVHGLEDVHVNRVACGSSHSIAWTLQDTQVVSKVEPVIFPVAKDPLGASILKLYEGEKVTNRQTAKVTPSLSSIVMSLESNTAKQQALQHILNAIHIQQLRQAIVKALCSHTNMKNANVKTGSPDSPNDRSLAGGGSLINKDGEITLGGGEAPISITEIVGINSHQTTPENEENPLALMQSMTASSCSASMSSKHSRMSTSAMSVIAATLTSHAEVIGDSGLGGLDEFTSLLTENDARLLVDLLKLAVADRIEDDQAKEILSSVLITLGSSNKSIGAMLLELCVTELEDTANSTQSLSSTPHPVVQESSHPYIDDVTLRGHVRLPGADALRVEFDRRCSTERRHDPLQITDGSGRVVATRSGREWSDWSAELRIPGDELRWTFTSDSSVNGWGWRFTVYPVISNHGPSEVGSDRAVLSQPSMDMVMCLLDARLYPTADSALMCRLAAALAACSQLSFLAPSHRMWALQRLHRLLVGDEAKAEQVTLQLEQLKAPDSALGSLLEELPQALLRQYEYEDISVRAGLHLMHSDFFKVLVALACDLELDKMVGLADNHKWSWFRKFCHASRVAKSLINRTPLPPNFCQEVRKKLSDLTGEESWEHERHDLFKKEHDEQLLIWLNRRPEDWTLSWGGSGTIYGWGHNHRGQLGGIEGAKVKIPTPCEALSTLRPVQLLGGEQTLFAVTPDGKVYATGYGAGGRLGIGGTDSVLVPTLLESVQHVFIKKIAVNSGGKHCLALSADNDVYSWGEGDDGKLGHGGRMACENPKLVEALHGYEIVDVACGGAHSAAITSNGQLYTWGKGRYGRLGHGDSEDQLKPKLVEELVGYKVIDVACGSGDAQTLCITDDDNVWSWGDGDYGKLGRGGSDGCKVPKKIESLAGLGVVKVECGSQFSVALTRSGSVYTWGKGDYHRLGHGTGEHVRRPKKVAALQGKKIISIATGSLHCVACSDEGEVFTWGDNDEGQLGDDTTNAIQRPRLVSALQGKKITNVACGSAHTLAWSTNNASSACARLPSVAPLEYDLLQDIPTWVLHRRLILLYHFAELICPCITMFPITGPDSLHELRSILIYTIKEATFRKVVQATMVRDKHHGPVIELNRIQVKRSRSRGGLAGVDGMKSVFGQMVMKLGLLTSETLALPHRVWKVEFVGESVDDCGGGYSESIAEMCDELQNGSLPLLIPTPNGRDDAGPNRDCFILNPSSKTCLNLNMFRFLGVLMGIAIRTGSPLSLNLAEPVWKQLAGMELTPADLTEIDRDYVPGLLCIREMGSEEPLFQNLEMPFSTPSSCGTDVPLSTKYKRITFENRLEYVRLALNFR</sequence>
<dbReference type="Pfam" id="PF00173">
    <property type="entry name" value="Cyt-b5"/>
    <property type="match status" value="1"/>
</dbReference>
<evidence type="ECO:0000256" key="5">
    <source>
        <dbReference type="ARBA" id="ARBA00022490"/>
    </source>
</evidence>
<evidence type="ECO:0000259" key="17">
    <source>
        <dbReference type="PROSITE" id="PS50030"/>
    </source>
</evidence>
<comment type="pathway">
    <text evidence="3">Protein modification; protein ubiquitination.</text>
</comment>
<dbReference type="SUPFAM" id="SSF56204">
    <property type="entry name" value="Hect, E3 ligase catalytic domain"/>
    <property type="match status" value="1"/>
</dbReference>
<feature type="repeat" description="RCC1" evidence="15">
    <location>
        <begin position="3501"/>
        <end position="3552"/>
    </location>
</feature>
<evidence type="ECO:0000256" key="4">
    <source>
        <dbReference type="ARBA" id="ARBA00012485"/>
    </source>
</evidence>
<feature type="compositionally biased region" description="Low complexity" evidence="16">
    <location>
        <begin position="646"/>
        <end position="658"/>
    </location>
</feature>
<evidence type="ECO:0000256" key="6">
    <source>
        <dbReference type="ARBA" id="ARBA00022553"/>
    </source>
</evidence>
<evidence type="ECO:0000259" key="18">
    <source>
        <dbReference type="PROSITE" id="PS50135"/>
    </source>
</evidence>
<evidence type="ECO:0000256" key="7">
    <source>
        <dbReference type="ARBA" id="ARBA00022679"/>
    </source>
</evidence>
<keyword evidence="11 13" id="KW-0833">Ubl conjugation pathway</keyword>
<feature type="compositionally biased region" description="Basic and acidic residues" evidence="16">
    <location>
        <begin position="880"/>
        <end position="893"/>
    </location>
</feature>
<dbReference type="SUPFAM" id="SSF57850">
    <property type="entry name" value="RING/U-box"/>
    <property type="match status" value="1"/>
</dbReference>
<dbReference type="Pfam" id="PF00632">
    <property type="entry name" value="HECT"/>
    <property type="match status" value="1"/>
</dbReference>
<evidence type="ECO:0000256" key="13">
    <source>
        <dbReference type="PROSITE-ProRule" id="PRU00104"/>
    </source>
</evidence>
<dbReference type="GO" id="GO:0005737">
    <property type="term" value="C:cytoplasm"/>
    <property type="evidence" value="ECO:0007669"/>
    <property type="project" value="UniProtKB-SubCell"/>
</dbReference>
<evidence type="ECO:0000256" key="11">
    <source>
        <dbReference type="ARBA" id="ARBA00022786"/>
    </source>
</evidence>
<dbReference type="Pfam" id="PF06701">
    <property type="entry name" value="MIB_HERC2"/>
    <property type="match status" value="1"/>
</dbReference>
<evidence type="ECO:0000256" key="3">
    <source>
        <dbReference type="ARBA" id="ARBA00004906"/>
    </source>
</evidence>
<dbReference type="SUPFAM" id="SSF49785">
    <property type="entry name" value="Galactose-binding domain-like"/>
    <property type="match status" value="1"/>
</dbReference>
<dbReference type="PROSITE" id="PS51284">
    <property type="entry name" value="DOC"/>
    <property type="match status" value="1"/>
</dbReference>
<dbReference type="FunFam" id="2.30.30.30:FF:000015">
    <property type="entry name" value="E3 ubiquitin-protein ligase HERC2"/>
    <property type="match status" value="1"/>
</dbReference>
<dbReference type="InterPro" id="IPR008979">
    <property type="entry name" value="Galactose-bd-like_sf"/>
</dbReference>
<organism evidence="23 24">
    <name type="scientific">Tenebrio molitor</name>
    <name type="common">Yellow mealworm beetle</name>
    <dbReference type="NCBI Taxonomy" id="7067"/>
    <lineage>
        <taxon>Eukaryota</taxon>
        <taxon>Metazoa</taxon>
        <taxon>Ecdysozoa</taxon>
        <taxon>Arthropoda</taxon>
        <taxon>Hexapoda</taxon>
        <taxon>Insecta</taxon>
        <taxon>Pterygota</taxon>
        <taxon>Neoptera</taxon>
        <taxon>Endopterygota</taxon>
        <taxon>Coleoptera</taxon>
        <taxon>Polyphaga</taxon>
        <taxon>Cucujiformia</taxon>
        <taxon>Tenebrionidae</taxon>
        <taxon>Tenebrio</taxon>
    </lineage>
</organism>
<dbReference type="Gene3D" id="3.10.120.10">
    <property type="entry name" value="Cytochrome b5-like heme/steroid binding domain"/>
    <property type="match status" value="1"/>
</dbReference>
<gene>
    <name evidence="23" type="ORF">GEV33_012173</name>
</gene>
<dbReference type="SUPFAM" id="SSF159034">
    <property type="entry name" value="Mib/herc2 domain-like"/>
    <property type="match status" value="1"/>
</dbReference>
<evidence type="ECO:0000256" key="2">
    <source>
        <dbReference type="ARBA" id="ARBA00004496"/>
    </source>
</evidence>
<dbReference type="PROSITE" id="PS51416">
    <property type="entry name" value="MIB_HERC2"/>
    <property type="match status" value="1"/>
</dbReference>
<feature type="domain" description="UBA" evidence="17">
    <location>
        <begin position="1758"/>
        <end position="1809"/>
    </location>
</feature>
<keyword evidence="8" id="KW-0479">Metal-binding</keyword>
<dbReference type="InterPro" id="IPR009091">
    <property type="entry name" value="RCC1/BLIP-II"/>
</dbReference>
<dbReference type="InterPro" id="IPR035983">
    <property type="entry name" value="Hect_E3_ubiquitin_ligase"/>
</dbReference>
<dbReference type="FunFam" id="2.130.10.30:FF:000003">
    <property type="entry name" value="E3 ubiquitin-protein ligase HERC2 isoform X1"/>
    <property type="match status" value="1"/>
</dbReference>
<feature type="repeat" description="RCC1" evidence="15">
    <location>
        <begin position="3289"/>
        <end position="3342"/>
    </location>
</feature>
<dbReference type="Gene3D" id="3.90.1750.10">
    <property type="entry name" value="Hect, E3 ligase catalytic domains"/>
    <property type="match status" value="1"/>
</dbReference>
<dbReference type="InterPro" id="IPR037252">
    <property type="entry name" value="Mib_Herc2_sf"/>
</dbReference>
<dbReference type="PANTHER" id="PTHR22870">
    <property type="entry name" value="REGULATOR OF CHROMOSOME CONDENSATION"/>
    <property type="match status" value="1"/>
</dbReference>
<evidence type="ECO:0000313" key="24">
    <source>
        <dbReference type="Proteomes" id="UP000719412"/>
    </source>
</evidence>
<feature type="repeat" description="RCC1" evidence="15">
    <location>
        <begin position="2264"/>
        <end position="2315"/>
    </location>
</feature>
<evidence type="ECO:0000256" key="1">
    <source>
        <dbReference type="ARBA" id="ARBA00000885"/>
    </source>
</evidence>
<dbReference type="PANTHER" id="PTHR22870:SF466">
    <property type="entry name" value="ANKYRIN REPEAT-CONTAINING PROTEIN"/>
    <property type="match status" value="1"/>
</dbReference>
<dbReference type="Gene3D" id="2.130.10.30">
    <property type="entry name" value="Regulator of chromosome condensation 1/beta-lactamase-inhibitor protein II"/>
    <property type="match status" value="2"/>
</dbReference>
<comment type="catalytic activity">
    <reaction evidence="1">
        <text>S-ubiquitinyl-[E2 ubiquitin-conjugating enzyme]-L-cysteine + [acceptor protein]-L-lysine = [E2 ubiquitin-conjugating enzyme]-L-cysteine + N(6)-ubiquitinyl-[acceptor protein]-L-lysine.</text>
        <dbReference type="EC" id="2.3.2.26"/>
    </reaction>
</comment>
<dbReference type="InterPro" id="IPR058923">
    <property type="entry name" value="RCC1-like_dom"/>
</dbReference>
<feature type="repeat" description="RCC1" evidence="15">
    <location>
        <begin position="2474"/>
        <end position="2525"/>
    </location>
</feature>
<dbReference type="Gene3D" id="2.30.30.40">
    <property type="entry name" value="SH3 Domains"/>
    <property type="match status" value="1"/>
</dbReference>
<dbReference type="InterPro" id="IPR001199">
    <property type="entry name" value="Cyt_B5-like_heme/steroid-bd"/>
</dbReference>
<dbReference type="InterPro" id="IPR010606">
    <property type="entry name" value="Mib_Herc2"/>
</dbReference>
<dbReference type="CDD" id="cd08664">
    <property type="entry name" value="APC10-HERC2"/>
    <property type="match status" value="1"/>
</dbReference>
<dbReference type="Pfam" id="PF00415">
    <property type="entry name" value="RCC1"/>
    <property type="match status" value="3"/>
</dbReference>
<dbReference type="UniPathway" id="UPA00143"/>
<dbReference type="Pfam" id="PF25390">
    <property type="entry name" value="WD40_RLD"/>
    <property type="match status" value="2"/>
</dbReference>
<feature type="repeat" description="RCC1" evidence="15">
    <location>
        <begin position="2422"/>
        <end position="2471"/>
    </location>
</feature>
<dbReference type="PROSITE" id="PS50030">
    <property type="entry name" value="UBA"/>
    <property type="match status" value="1"/>
</dbReference>
<dbReference type="InterPro" id="IPR021097">
    <property type="entry name" value="CPH_domain"/>
</dbReference>
<evidence type="ECO:0000256" key="16">
    <source>
        <dbReference type="SAM" id="MobiDB-lite"/>
    </source>
</evidence>
<feature type="region of interest" description="Disordered" evidence="16">
    <location>
        <begin position="2721"/>
        <end position="2740"/>
    </location>
</feature>
<feature type="repeat" description="RCC1" evidence="15">
    <location>
        <begin position="3343"/>
        <end position="3394"/>
    </location>
</feature>
<evidence type="ECO:0000313" key="23">
    <source>
        <dbReference type="EMBL" id="KAH0810623.1"/>
    </source>
</evidence>
<dbReference type="GO" id="GO:0009966">
    <property type="term" value="P:regulation of signal transduction"/>
    <property type="evidence" value="ECO:0007669"/>
    <property type="project" value="UniProtKB-ARBA"/>
</dbReference>
<name>A0A8J6L985_TENMO</name>
<dbReference type="PROSITE" id="PS50237">
    <property type="entry name" value="HECT"/>
    <property type="match status" value="1"/>
</dbReference>
<dbReference type="Gene3D" id="2.30.30.30">
    <property type="match status" value="1"/>
</dbReference>
<dbReference type="InterPro" id="IPR000408">
    <property type="entry name" value="Reg_chr_condens"/>
</dbReference>
<dbReference type="FunFam" id="3.30.60.90:FF:000006">
    <property type="entry name" value="E3 ubiquitin-protein ligase HERC2 isoform X2"/>
    <property type="match status" value="1"/>
</dbReference>
<dbReference type="SUPFAM" id="SSF50985">
    <property type="entry name" value="RCC1/BLIP-II"/>
    <property type="match status" value="2"/>
</dbReference>
<evidence type="ECO:0000259" key="22">
    <source>
        <dbReference type="PROSITE" id="PS51416"/>
    </source>
</evidence>
<feature type="region of interest" description="Disordered" evidence="16">
    <location>
        <begin position="852"/>
        <end position="923"/>
    </location>
</feature>
<comment type="caution">
    <text evidence="23">The sequence shown here is derived from an EMBL/GenBank/DDBJ whole genome shotgun (WGS) entry which is preliminary data.</text>
</comment>
<evidence type="ECO:0000256" key="8">
    <source>
        <dbReference type="ARBA" id="ARBA00022723"/>
    </source>
</evidence>
<dbReference type="Gene3D" id="1.10.8.10">
    <property type="entry name" value="DNA helicase RuvA subunit, C-terminal domain"/>
    <property type="match status" value="1"/>
</dbReference>
<evidence type="ECO:0000259" key="19">
    <source>
        <dbReference type="PROSITE" id="PS50237"/>
    </source>
</evidence>
<keyword evidence="7" id="KW-0808">Transferase</keyword>
<feature type="repeat" description="RCC1" evidence="15">
    <location>
        <begin position="2370"/>
        <end position="2421"/>
    </location>
</feature>
<dbReference type="SUPFAM" id="SSF55856">
    <property type="entry name" value="Cytochrome b5-like heme/steroid binding domain"/>
    <property type="match status" value="1"/>
</dbReference>
<dbReference type="Pfam" id="PF11515">
    <property type="entry name" value="Cul7"/>
    <property type="match status" value="1"/>
</dbReference>
<feature type="repeat" description="RCC1" evidence="15">
    <location>
        <begin position="3237"/>
        <end position="3288"/>
    </location>
</feature>
<comment type="subcellular location">
    <subcellularLocation>
        <location evidence="2">Cytoplasm</location>
    </subcellularLocation>
</comment>
<dbReference type="GO" id="GO:0016567">
    <property type="term" value="P:protein ubiquitination"/>
    <property type="evidence" value="ECO:0007669"/>
    <property type="project" value="UniProtKB-UniPathway"/>
</dbReference>
<dbReference type="EC" id="2.3.2.26" evidence="4"/>
<dbReference type="InterPro" id="IPR000569">
    <property type="entry name" value="HECT_dom"/>
</dbReference>
<feature type="repeat" description="RCC1" evidence="15">
    <location>
        <begin position="3395"/>
        <end position="3446"/>
    </location>
</feature>
<comment type="caution">
    <text evidence="13">Lacks conserved residue(s) required for the propagation of feature annotation.</text>
</comment>
<evidence type="ECO:0000259" key="21">
    <source>
        <dbReference type="PROSITE" id="PS51284"/>
    </source>
</evidence>
<keyword evidence="6" id="KW-0597">Phosphoprotein</keyword>
<evidence type="ECO:0000256" key="15">
    <source>
        <dbReference type="PROSITE-ProRule" id="PRU00235"/>
    </source>
</evidence>
<dbReference type="Gene3D" id="2.60.120.260">
    <property type="entry name" value="Galactose-binding domain-like"/>
    <property type="match status" value="1"/>
</dbReference>
<feature type="compositionally biased region" description="Polar residues" evidence="16">
    <location>
        <begin position="899"/>
        <end position="920"/>
    </location>
</feature>
<feature type="repeat" description="RCC1" evidence="15">
    <location>
        <begin position="2578"/>
        <end position="2629"/>
    </location>
</feature>
<feature type="repeat" description="RCC1" evidence="15">
    <location>
        <begin position="2526"/>
        <end position="2577"/>
    </location>
</feature>
<protein>
    <recommendedName>
        <fullName evidence="4">HECT-type E3 ubiquitin transferase</fullName>
        <ecNumber evidence="4">2.3.2.26</ecNumber>
    </recommendedName>
</protein>
<evidence type="ECO:0000256" key="14">
    <source>
        <dbReference type="PROSITE-ProRule" id="PRU00228"/>
    </source>
</evidence>
<keyword evidence="24" id="KW-1185">Reference proteome</keyword>
<dbReference type="PROSITE" id="PS50135">
    <property type="entry name" value="ZF_ZZ_2"/>
    <property type="match status" value="1"/>
</dbReference>
<dbReference type="PROSITE" id="PS50012">
    <property type="entry name" value="RCC1_3"/>
    <property type="match status" value="14"/>
</dbReference>
<feature type="repeat" description="RCC1" evidence="15">
    <location>
        <begin position="3449"/>
        <end position="3500"/>
    </location>
</feature>
<feature type="repeat" description="RCC1" evidence="15">
    <location>
        <begin position="3553"/>
        <end position="3604"/>
    </location>
</feature>
<evidence type="ECO:0000256" key="10">
    <source>
        <dbReference type="ARBA" id="ARBA00022771"/>
    </source>
</evidence>
<evidence type="ECO:0000256" key="12">
    <source>
        <dbReference type="ARBA" id="ARBA00022833"/>
    </source>
</evidence>
<dbReference type="InterPro" id="IPR000433">
    <property type="entry name" value="Znf_ZZ"/>
</dbReference>
<proteinExistence type="predicted"/>
<dbReference type="GO" id="GO:0061630">
    <property type="term" value="F:ubiquitin protein ligase activity"/>
    <property type="evidence" value="ECO:0007669"/>
    <property type="project" value="UniProtKB-EC"/>
</dbReference>
<keyword evidence="12" id="KW-0862">Zinc</keyword>
<reference evidence="23" key="1">
    <citation type="journal article" date="2020" name="J Insects Food Feed">
        <title>The yellow mealworm (Tenebrio molitor) genome: a resource for the emerging insects as food and feed industry.</title>
        <authorList>
            <person name="Eriksson T."/>
            <person name="Andere A."/>
            <person name="Kelstrup H."/>
            <person name="Emery V."/>
            <person name="Picard C."/>
        </authorList>
    </citation>
    <scope>NUCLEOTIDE SEQUENCE</scope>
    <source>
        <strain evidence="23">Stoneville</strain>
        <tissue evidence="23">Whole head</tissue>
    </source>
</reference>
<keyword evidence="10 14" id="KW-0863">Zinc-finger</keyword>
<dbReference type="FunFam" id="2.30.30.40:FF:000074">
    <property type="entry name" value="E3 ubiquitin-protein ligase HERC2 isoform X1"/>
    <property type="match status" value="1"/>
</dbReference>
<dbReference type="InterPro" id="IPR036400">
    <property type="entry name" value="Cyt_B5-like_heme/steroid_sf"/>
</dbReference>
<reference evidence="23" key="2">
    <citation type="submission" date="2021-08" db="EMBL/GenBank/DDBJ databases">
        <authorList>
            <person name="Eriksson T."/>
        </authorList>
    </citation>
    <scope>NUCLEOTIDE SEQUENCE</scope>
    <source>
        <strain evidence="23">Stoneville</strain>
        <tissue evidence="23">Whole head</tissue>
    </source>
</reference>
<dbReference type="PROSITE" id="PS01357">
    <property type="entry name" value="ZF_ZZ_1"/>
    <property type="match status" value="1"/>
</dbReference>
<dbReference type="PRINTS" id="PR00633">
    <property type="entry name" value="RCCNDNSATION"/>
</dbReference>
<evidence type="ECO:0000256" key="9">
    <source>
        <dbReference type="ARBA" id="ARBA00022737"/>
    </source>
</evidence>
<evidence type="ECO:0000259" key="20">
    <source>
        <dbReference type="PROSITE" id="PS50255"/>
    </source>
</evidence>
<dbReference type="InterPro" id="IPR014722">
    <property type="entry name" value="Rib_uL2_dom2"/>
</dbReference>
<feature type="compositionally biased region" description="Basic and acidic residues" evidence="16">
    <location>
        <begin position="863"/>
        <end position="873"/>
    </location>
</feature>
<feature type="domain" description="MIB/HERC2" evidence="22">
    <location>
        <begin position="1198"/>
        <end position="1271"/>
    </location>
</feature>
<dbReference type="PROSITE" id="PS50255">
    <property type="entry name" value="CYTOCHROME_B5_2"/>
    <property type="match status" value="1"/>
</dbReference>
<dbReference type="InterPro" id="IPR004939">
    <property type="entry name" value="APC_su10/DOC_dom"/>
</dbReference>
<dbReference type="GO" id="GO:0008270">
    <property type="term" value="F:zinc ion binding"/>
    <property type="evidence" value="ECO:0007669"/>
    <property type="project" value="UniProtKB-KW"/>
</dbReference>
<keyword evidence="5" id="KW-0963">Cytoplasm</keyword>
<dbReference type="SMART" id="SM00291">
    <property type="entry name" value="ZnF_ZZ"/>
    <property type="match status" value="1"/>
</dbReference>
<feature type="domain" description="HECT" evidence="19">
    <location>
        <begin position="3744"/>
        <end position="3915"/>
    </location>
</feature>